<name>A0A448V056_9FIRM</name>
<feature type="transmembrane region" description="Helical" evidence="10">
    <location>
        <begin position="153"/>
        <end position="174"/>
    </location>
</feature>
<dbReference type="Gene3D" id="3.30.565.10">
    <property type="entry name" value="Histidine kinase-like ATPase, C-terminal domain"/>
    <property type="match status" value="1"/>
</dbReference>
<proteinExistence type="predicted"/>
<dbReference type="Pfam" id="PF00512">
    <property type="entry name" value="HisKA"/>
    <property type="match status" value="1"/>
</dbReference>
<dbReference type="KEGG" id="piv:NCTC13079_00215"/>
<feature type="domain" description="Histidine kinase" evidence="11">
    <location>
        <begin position="234"/>
        <end position="434"/>
    </location>
</feature>
<dbReference type="AlphaFoldDB" id="A0A448V056"/>
<dbReference type="SUPFAM" id="SSF47384">
    <property type="entry name" value="Homodimeric domain of signal transducing histidine kinase"/>
    <property type="match status" value="1"/>
</dbReference>
<dbReference type="Pfam" id="PF02518">
    <property type="entry name" value="HATPase_c"/>
    <property type="match status" value="1"/>
</dbReference>
<keyword evidence="10" id="KW-0472">Membrane</keyword>
<reference evidence="12 13" key="1">
    <citation type="submission" date="2018-12" db="EMBL/GenBank/DDBJ databases">
        <authorList>
            <consortium name="Pathogen Informatics"/>
        </authorList>
    </citation>
    <scope>NUCLEOTIDE SEQUENCE [LARGE SCALE GENOMIC DNA]</scope>
    <source>
        <strain evidence="12 13">NCTC13079</strain>
    </source>
</reference>
<feature type="transmembrane region" description="Helical" evidence="10">
    <location>
        <begin position="12"/>
        <end position="38"/>
    </location>
</feature>
<dbReference type="OrthoDB" id="368131at2"/>
<dbReference type="SUPFAM" id="SSF55874">
    <property type="entry name" value="ATPase domain of HSP90 chaperone/DNA topoisomerase II/histidine kinase"/>
    <property type="match status" value="1"/>
</dbReference>
<evidence type="ECO:0000256" key="8">
    <source>
        <dbReference type="ARBA" id="ARBA00022840"/>
    </source>
</evidence>
<evidence type="ECO:0000256" key="2">
    <source>
        <dbReference type="ARBA" id="ARBA00004651"/>
    </source>
</evidence>
<protein>
    <recommendedName>
        <fullName evidence="3">histidine kinase</fullName>
        <ecNumber evidence="3">2.7.13.3</ecNumber>
    </recommendedName>
</protein>
<keyword evidence="7 12" id="KW-0418">Kinase</keyword>
<dbReference type="GO" id="GO:0005524">
    <property type="term" value="F:ATP binding"/>
    <property type="evidence" value="ECO:0007669"/>
    <property type="project" value="UniProtKB-KW"/>
</dbReference>
<evidence type="ECO:0000256" key="7">
    <source>
        <dbReference type="ARBA" id="ARBA00022777"/>
    </source>
</evidence>
<dbReference type="EC" id="2.7.13.3" evidence="3"/>
<dbReference type="InterPro" id="IPR003594">
    <property type="entry name" value="HATPase_dom"/>
</dbReference>
<dbReference type="PANTHER" id="PTHR44936">
    <property type="entry name" value="SENSOR PROTEIN CREC"/>
    <property type="match status" value="1"/>
</dbReference>
<keyword evidence="4" id="KW-1003">Cell membrane</keyword>
<evidence type="ECO:0000313" key="12">
    <source>
        <dbReference type="EMBL" id="VEJ34585.1"/>
    </source>
</evidence>
<dbReference type="InterPro" id="IPR050980">
    <property type="entry name" value="2C_sensor_his_kinase"/>
</dbReference>
<keyword evidence="10" id="KW-0812">Transmembrane</keyword>
<comment type="catalytic activity">
    <reaction evidence="1">
        <text>ATP + protein L-histidine = ADP + protein N-phospho-L-histidine.</text>
        <dbReference type="EC" id="2.7.13.3"/>
    </reaction>
</comment>
<keyword evidence="10" id="KW-1133">Transmembrane helix</keyword>
<organism evidence="12 13">
    <name type="scientific">Aedoeadaptatus ivorii</name>
    <dbReference type="NCBI Taxonomy" id="54006"/>
    <lineage>
        <taxon>Bacteria</taxon>
        <taxon>Bacillati</taxon>
        <taxon>Bacillota</taxon>
        <taxon>Tissierellia</taxon>
        <taxon>Tissierellales</taxon>
        <taxon>Peptoniphilaceae</taxon>
        <taxon>Aedoeadaptatus</taxon>
    </lineage>
</organism>
<dbReference type="CDD" id="cd00082">
    <property type="entry name" value="HisKA"/>
    <property type="match status" value="1"/>
</dbReference>
<dbReference type="SMART" id="SM00387">
    <property type="entry name" value="HATPase_c"/>
    <property type="match status" value="1"/>
</dbReference>
<evidence type="ECO:0000256" key="5">
    <source>
        <dbReference type="ARBA" id="ARBA00022679"/>
    </source>
</evidence>
<dbReference type="PROSITE" id="PS50109">
    <property type="entry name" value="HIS_KIN"/>
    <property type="match status" value="1"/>
</dbReference>
<dbReference type="InterPro" id="IPR005467">
    <property type="entry name" value="His_kinase_dom"/>
</dbReference>
<keyword evidence="8" id="KW-0067">ATP-binding</keyword>
<evidence type="ECO:0000256" key="4">
    <source>
        <dbReference type="ARBA" id="ARBA00022475"/>
    </source>
</evidence>
<dbReference type="InterPro" id="IPR036097">
    <property type="entry name" value="HisK_dim/P_sf"/>
</dbReference>
<dbReference type="RefSeq" id="WP_126464689.1">
    <property type="nucleotide sequence ID" value="NZ_JAUSWF010000011.1"/>
</dbReference>
<keyword evidence="6" id="KW-0547">Nucleotide-binding</keyword>
<evidence type="ECO:0000256" key="1">
    <source>
        <dbReference type="ARBA" id="ARBA00000085"/>
    </source>
</evidence>
<keyword evidence="13" id="KW-1185">Reference proteome</keyword>
<evidence type="ECO:0000313" key="13">
    <source>
        <dbReference type="Proteomes" id="UP000269544"/>
    </source>
</evidence>
<dbReference type="InterPro" id="IPR003661">
    <property type="entry name" value="HisK_dim/P_dom"/>
</dbReference>
<dbReference type="InterPro" id="IPR036890">
    <property type="entry name" value="HATPase_C_sf"/>
</dbReference>
<dbReference type="GO" id="GO:0000155">
    <property type="term" value="F:phosphorelay sensor kinase activity"/>
    <property type="evidence" value="ECO:0007669"/>
    <property type="project" value="InterPro"/>
</dbReference>
<evidence type="ECO:0000259" key="11">
    <source>
        <dbReference type="PROSITE" id="PS50109"/>
    </source>
</evidence>
<gene>
    <name evidence="12" type="primary">cssS</name>
    <name evidence="12" type="ORF">NCTC13079_00215</name>
</gene>
<dbReference type="Proteomes" id="UP000269544">
    <property type="component" value="Chromosome"/>
</dbReference>
<accession>A0A448V056</accession>
<evidence type="ECO:0000256" key="6">
    <source>
        <dbReference type="ARBA" id="ARBA00022741"/>
    </source>
</evidence>
<comment type="subcellular location">
    <subcellularLocation>
        <location evidence="2">Cell membrane</location>
        <topology evidence="2">Multi-pass membrane protein</topology>
    </subcellularLocation>
</comment>
<keyword evidence="9" id="KW-0902">Two-component regulatory system</keyword>
<dbReference type="SMART" id="SM00388">
    <property type="entry name" value="HisKA"/>
    <property type="match status" value="1"/>
</dbReference>
<dbReference type="PANTHER" id="PTHR44936:SF10">
    <property type="entry name" value="SENSOR PROTEIN RSTB"/>
    <property type="match status" value="1"/>
</dbReference>
<evidence type="ECO:0000256" key="3">
    <source>
        <dbReference type="ARBA" id="ARBA00012438"/>
    </source>
</evidence>
<keyword evidence="5 12" id="KW-0808">Transferase</keyword>
<evidence type="ECO:0000256" key="10">
    <source>
        <dbReference type="SAM" id="Phobius"/>
    </source>
</evidence>
<dbReference type="Gene3D" id="1.10.287.130">
    <property type="match status" value="1"/>
</dbReference>
<sequence length="434" mass="48551">MKSLTFFTKTLFRFLATLLALFAAVLLVWMIGVGAIYFREARSPKSPDSLYKAIAKDDPRALSAPLQNTLADEGIWMLVLDDTGKYRTAYGVPASLRHDYKTSEVAKFTRWYLEDHPVFTYVEGENIVVLGYPKDSYGKLASNYFQVEMTFRLLYLLLFIFAFGIFAVFLLYYFSSKKLNAEILPLAKGIEELAQNRPVSLPHGGELNDLKEALNRTSRHLEADKAERRRWIRGISHDIRTPLTVIAANAKSIEDGKDISHAAKTIEESAFRIDKILEGLNLTYFMEQLDAPENPKAIALLPLIRRIAAECIDASDTDFSVEIDDAEDARIMGDENLIDRAVRNLLQNSARHNKAVTVRIAIKETKDAVVLCIADDGTISSADTERLNDDISPRSANGFGIPIVKKILAIHGGTVQFAYGDPGLIARLIFPKPF</sequence>
<dbReference type="EMBL" id="LR134523">
    <property type="protein sequence ID" value="VEJ34585.1"/>
    <property type="molecule type" value="Genomic_DNA"/>
</dbReference>
<evidence type="ECO:0000256" key="9">
    <source>
        <dbReference type="ARBA" id="ARBA00023012"/>
    </source>
</evidence>
<dbReference type="GO" id="GO:0005886">
    <property type="term" value="C:plasma membrane"/>
    <property type="evidence" value="ECO:0007669"/>
    <property type="project" value="UniProtKB-SubCell"/>
</dbReference>